<feature type="region of interest" description="Disordered" evidence="1">
    <location>
        <begin position="303"/>
        <end position="322"/>
    </location>
</feature>
<feature type="region of interest" description="Disordered" evidence="1">
    <location>
        <begin position="1"/>
        <end position="47"/>
    </location>
</feature>
<feature type="compositionally biased region" description="Basic and acidic residues" evidence="1">
    <location>
        <begin position="824"/>
        <end position="834"/>
    </location>
</feature>
<evidence type="ECO:0000259" key="2">
    <source>
        <dbReference type="Pfam" id="PF10056"/>
    </source>
</evidence>
<feature type="region of interest" description="Disordered" evidence="1">
    <location>
        <begin position="397"/>
        <end position="496"/>
    </location>
</feature>
<protein>
    <recommendedName>
        <fullName evidence="2">DUF2293 domain-containing protein</fullName>
    </recommendedName>
</protein>
<dbReference type="InterPro" id="IPR018744">
    <property type="entry name" value="DUF2293"/>
</dbReference>
<feature type="region of interest" description="Disordered" evidence="1">
    <location>
        <begin position="529"/>
        <end position="551"/>
    </location>
</feature>
<feature type="region of interest" description="Disordered" evidence="1">
    <location>
        <begin position="761"/>
        <end position="834"/>
    </location>
</feature>
<dbReference type="PANTHER" id="PTHR38113">
    <property type="match status" value="1"/>
</dbReference>
<evidence type="ECO:0000256" key="1">
    <source>
        <dbReference type="SAM" id="MobiDB-lite"/>
    </source>
</evidence>
<feature type="region of interest" description="Disordered" evidence="1">
    <location>
        <begin position="342"/>
        <end position="383"/>
    </location>
</feature>
<feature type="domain" description="DUF2293" evidence="2">
    <location>
        <begin position="195"/>
        <end position="282"/>
    </location>
</feature>
<sequence length="834" mass="93814">MGREKRNMQSAASSGPKERHRRTQRSQWDPKAPMPQGFVAKPTIPKTKSKHHSYFELVENEDKKKKLEFQVTTKTTPPPGFEFVPSGNPELTTACKELSREKDAMIFIVSARISAQDRITSHDLLTSCATTNVEDPNNLSHHVHRIGHHIRETIVEEARSGLTHIPTQPVSDPDGKPIPLPDSQDEYTAQANASILDFFPRIPNTDRQTILVQSFNLSSKKQHPKPVGLCTDIPLSRRVQLAVLAHIRHTHTRYDELLKETSWLNARKVVEGLCLDILVKWRGDEETGRDQLDEILREVVVISDSEDEDGDDGQTEESSAEEITMTGAGKTLDHAGTVPLQTVTKTLPQSRHKRNGSSVSVRPGAEPGGVVKSRTTGRKEQRGFKRYRAWEEAIQRNREGHAPPPHDFEKPTIERRTPYSGVQRDKKDKRNLLGSLGTVPHPNGFVPKHHRRSGSGSVLDAPPRPRSASLALSPRERRATPVARELPPSATVSRIESPLGPRLQDMLVRSIEPASPEVMQPSFVRALPPRVQHSPSRTSLKQRPVRVSSPWESSPRAAAVYTERGVQGERQPIDSLPRRHLGYGEPTRDFHSPQPNDFVRIGPRPPTYPDEASIYGARTSAAIPTRTIFVDAGKPGSHHQPMIMEDRGGFYERVPLNPQPYRPAPVNGEIWPSHPIQAQRGEASAHRIISQENDPRSMRENRRIRDAEAIPVTGLRTLAPEHYSRLVPVDYNEQQWSQNRNLYDTAPRSPAQNYQRRIEPETGPQRAGEGVAQPPYHYTQHYGGMIPADESRDPQRYRPNPFHRPPSAPARDRNPHLNQQARLPAHENDIIVLD</sequence>
<evidence type="ECO:0000313" key="3">
    <source>
        <dbReference type="EMBL" id="CEO45940.1"/>
    </source>
</evidence>
<feature type="compositionally biased region" description="Basic and acidic residues" evidence="1">
    <location>
        <begin position="397"/>
        <end position="431"/>
    </location>
</feature>
<proteinExistence type="predicted"/>
<name>A0A0B7JTD6_BIOOC</name>
<feature type="compositionally biased region" description="Acidic residues" evidence="1">
    <location>
        <begin position="304"/>
        <end position="320"/>
    </location>
</feature>
<dbReference type="PANTHER" id="PTHR38113:SF1">
    <property type="entry name" value="DUF2293 DOMAIN-CONTAINING PROTEIN"/>
    <property type="match status" value="1"/>
</dbReference>
<dbReference type="Pfam" id="PF10056">
    <property type="entry name" value="DUF2293"/>
    <property type="match status" value="1"/>
</dbReference>
<dbReference type="EMBL" id="CDPU01000003">
    <property type="protein sequence ID" value="CEO45940.1"/>
    <property type="molecule type" value="Genomic_DNA"/>
</dbReference>
<organism evidence="3">
    <name type="scientific">Bionectria ochroleuca</name>
    <name type="common">Gliocladium roseum</name>
    <dbReference type="NCBI Taxonomy" id="29856"/>
    <lineage>
        <taxon>Eukaryota</taxon>
        <taxon>Fungi</taxon>
        <taxon>Dikarya</taxon>
        <taxon>Ascomycota</taxon>
        <taxon>Pezizomycotina</taxon>
        <taxon>Sordariomycetes</taxon>
        <taxon>Hypocreomycetidae</taxon>
        <taxon>Hypocreales</taxon>
        <taxon>Bionectriaceae</taxon>
        <taxon>Clonostachys</taxon>
    </lineage>
</organism>
<reference evidence="3" key="1">
    <citation type="submission" date="2015-01" db="EMBL/GenBank/DDBJ databases">
        <authorList>
            <person name="Durling Mikael"/>
        </authorList>
    </citation>
    <scope>NUCLEOTIDE SEQUENCE</scope>
</reference>
<accession>A0A0B7JTD6</accession>
<dbReference type="AlphaFoldDB" id="A0A0B7JTD6"/>
<gene>
    <name evidence="3" type="ORF">BN869_000001995_1</name>
</gene>